<keyword evidence="2" id="KW-1185">Reference proteome</keyword>
<dbReference type="EMBL" id="JABCRI010000010">
    <property type="protein sequence ID" value="KAF8399523.1"/>
    <property type="molecule type" value="Genomic_DNA"/>
</dbReference>
<evidence type="ECO:0000313" key="2">
    <source>
        <dbReference type="Proteomes" id="UP000655225"/>
    </source>
</evidence>
<accession>A0A835DDL2</accession>
<sequence>MIPAASLSSSGRLLTSASKAISLALFFNGRVLLTDQRKNVRGVAISTRKPLNLQKAAPSFSLPLPFSRRRVSYKSGILSFDGWKVFAFPGSPPIL</sequence>
<proteinExistence type="predicted"/>
<organism evidence="1 2">
    <name type="scientific">Tetracentron sinense</name>
    <name type="common">Spur-leaf</name>
    <dbReference type="NCBI Taxonomy" id="13715"/>
    <lineage>
        <taxon>Eukaryota</taxon>
        <taxon>Viridiplantae</taxon>
        <taxon>Streptophyta</taxon>
        <taxon>Embryophyta</taxon>
        <taxon>Tracheophyta</taxon>
        <taxon>Spermatophyta</taxon>
        <taxon>Magnoliopsida</taxon>
        <taxon>Trochodendrales</taxon>
        <taxon>Trochodendraceae</taxon>
        <taxon>Tetracentron</taxon>
    </lineage>
</organism>
<evidence type="ECO:0000313" key="1">
    <source>
        <dbReference type="EMBL" id="KAF8399523.1"/>
    </source>
</evidence>
<gene>
    <name evidence="1" type="ORF">HHK36_015389</name>
</gene>
<dbReference type="AlphaFoldDB" id="A0A835DDL2"/>
<protein>
    <submittedName>
        <fullName evidence="1">Uncharacterized protein</fullName>
    </submittedName>
</protein>
<dbReference type="Proteomes" id="UP000655225">
    <property type="component" value="Unassembled WGS sequence"/>
</dbReference>
<name>A0A835DDL2_TETSI</name>
<comment type="caution">
    <text evidence="1">The sequence shown here is derived from an EMBL/GenBank/DDBJ whole genome shotgun (WGS) entry which is preliminary data.</text>
</comment>
<reference evidence="1 2" key="1">
    <citation type="submission" date="2020-04" db="EMBL/GenBank/DDBJ databases">
        <title>Plant Genome Project.</title>
        <authorList>
            <person name="Zhang R.-G."/>
        </authorList>
    </citation>
    <scope>NUCLEOTIDE SEQUENCE [LARGE SCALE GENOMIC DNA]</scope>
    <source>
        <strain evidence="1">YNK0</strain>
        <tissue evidence="1">Leaf</tissue>
    </source>
</reference>